<dbReference type="InterPro" id="IPR000014">
    <property type="entry name" value="PAS"/>
</dbReference>
<evidence type="ECO:0000256" key="2">
    <source>
        <dbReference type="ARBA" id="ARBA00012438"/>
    </source>
</evidence>
<dbReference type="PANTHER" id="PTHR43304:SF1">
    <property type="entry name" value="PAC DOMAIN-CONTAINING PROTEIN"/>
    <property type="match status" value="1"/>
</dbReference>
<reference evidence="12 13" key="1">
    <citation type="submission" date="2024-09" db="EMBL/GenBank/DDBJ databases">
        <authorList>
            <person name="Sun Q."/>
            <person name="Mori K."/>
        </authorList>
    </citation>
    <scope>NUCLEOTIDE SEQUENCE [LARGE SCALE GENOMIC DNA]</scope>
    <source>
        <strain evidence="12 13">JCM 11201</strain>
    </source>
</reference>
<feature type="domain" description="PAS" evidence="10">
    <location>
        <begin position="4"/>
        <end position="74"/>
    </location>
</feature>
<dbReference type="Gene3D" id="3.30.450.20">
    <property type="entry name" value="PAS domain"/>
    <property type="match status" value="2"/>
</dbReference>
<keyword evidence="13" id="KW-1185">Reference proteome</keyword>
<dbReference type="InterPro" id="IPR004358">
    <property type="entry name" value="Sig_transdc_His_kin-like_C"/>
</dbReference>
<evidence type="ECO:0000313" key="12">
    <source>
        <dbReference type="EMBL" id="MFB9761376.1"/>
    </source>
</evidence>
<dbReference type="Gene3D" id="1.10.287.130">
    <property type="match status" value="1"/>
</dbReference>
<keyword evidence="5" id="KW-0547">Nucleotide-binding</keyword>
<protein>
    <recommendedName>
        <fullName evidence="2">histidine kinase</fullName>
        <ecNumber evidence="2">2.7.13.3</ecNumber>
    </recommendedName>
</protein>
<keyword evidence="8" id="KW-0902">Two-component regulatory system</keyword>
<proteinExistence type="predicted"/>
<dbReference type="InterPro" id="IPR036890">
    <property type="entry name" value="HATPase_C_sf"/>
</dbReference>
<dbReference type="InterPro" id="IPR001610">
    <property type="entry name" value="PAC"/>
</dbReference>
<keyword evidence="6" id="KW-0418">Kinase</keyword>
<dbReference type="PROSITE" id="PS50113">
    <property type="entry name" value="PAC"/>
    <property type="match status" value="1"/>
</dbReference>
<dbReference type="SUPFAM" id="SSF47384">
    <property type="entry name" value="Homodimeric domain of signal transducing histidine kinase"/>
    <property type="match status" value="1"/>
</dbReference>
<evidence type="ECO:0000256" key="3">
    <source>
        <dbReference type="ARBA" id="ARBA00022553"/>
    </source>
</evidence>
<dbReference type="Pfam" id="PF08448">
    <property type="entry name" value="PAS_4"/>
    <property type="match status" value="1"/>
</dbReference>
<dbReference type="Pfam" id="PF02518">
    <property type="entry name" value="HATPase_c"/>
    <property type="match status" value="1"/>
</dbReference>
<feature type="domain" description="Histidine kinase" evidence="9">
    <location>
        <begin position="254"/>
        <end position="459"/>
    </location>
</feature>
<keyword evidence="4" id="KW-0808">Transferase</keyword>
<dbReference type="InterPro" id="IPR003661">
    <property type="entry name" value="HisK_dim/P_dom"/>
</dbReference>
<dbReference type="InterPro" id="IPR013767">
    <property type="entry name" value="PAS_fold"/>
</dbReference>
<keyword evidence="7" id="KW-0067">ATP-binding</keyword>
<dbReference type="SUPFAM" id="SSF55874">
    <property type="entry name" value="ATPase domain of HSP90 chaperone/DNA topoisomerase II/histidine kinase"/>
    <property type="match status" value="1"/>
</dbReference>
<dbReference type="PANTHER" id="PTHR43304">
    <property type="entry name" value="PHYTOCHROME-LIKE PROTEIN CPH1"/>
    <property type="match status" value="1"/>
</dbReference>
<dbReference type="CDD" id="cd00075">
    <property type="entry name" value="HATPase"/>
    <property type="match status" value="1"/>
</dbReference>
<evidence type="ECO:0000259" key="9">
    <source>
        <dbReference type="PROSITE" id="PS50109"/>
    </source>
</evidence>
<keyword evidence="3" id="KW-0597">Phosphoprotein</keyword>
<dbReference type="InterPro" id="IPR052162">
    <property type="entry name" value="Sensor_kinase/Photoreceptor"/>
</dbReference>
<feature type="domain" description="PAS" evidence="10">
    <location>
        <begin position="118"/>
        <end position="188"/>
    </location>
</feature>
<dbReference type="InterPro" id="IPR005467">
    <property type="entry name" value="His_kinase_dom"/>
</dbReference>
<dbReference type="SMART" id="SM00091">
    <property type="entry name" value="PAS"/>
    <property type="match status" value="2"/>
</dbReference>
<comment type="caution">
    <text evidence="12">The sequence shown here is derived from an EMBL/GenBank/DDBJ whole genome shotgun (WGS) entry which is preliminary data.</text>
</comment>
<evidence type="ECO:0000256" key="4">
    <source>
        <dbReference type="ARBA" id="ARBA00022679"/>
    </source>
</evidence>
<evidence type="ECO:0000256" key="7">
    <source>
        <dbReference type="ARBA" id="ARBA00022840"/>
    </source>
</evidence>
<dbReference type="InterPro" id="IPR036097">
    <property type="entry name" value="HisK_dim/P_sf"/>
</dbReference>
<dbReference type="NCBIfam" id="TIGR00229">
    <property type="entry name" value="sensory_box"/>
    <property type="match status" value="1"/>
</dbReference>
<dbReference type="SMART" id="SM00387">
    <property type="entry name" value="HATPase_c"/>
    <property type="match status" value="1"/>
</dbReference>
<dbReference type="EMBL" id="JBHMAF010000193">
    <property type="protein sequence ID" value="MFB9761376.1"/>
    <property type="molecule type" value="Genomic_DNA"/>
</dbReference>
<accession>A0ABV5WMU2</accession>
<dbReference type="Proteomes" id="UP001589609">
    <property type="component" value="Unassembled WGS sequence"/>
</dbReference>
<evidence type="ECO:0000256" key="6">
    <source>
        <dbReference type="ARBA" id="ARBA00022777"/>
    </source>
</evidence>
<evidence type="ECO:0000256" key="5">
    <source>
        <dbReference type="ARBA" id="ARBA00022741"/>
    </source>
</evidence>
<dbReference type="InterPro" id="IPR013656">
    <property type="entry name" value="PAS_4"/>
</dbReference>
<evidence type="ECO:0000256" key="8">
    <source>
        <dbReference type="ARBA" id="ARBA00023012"/>
    </source>
</evidence>
<name>A0ABV5WMU2_9BACI</name>
<dbReference type="SMART" id="SM00086">
    <property type="entry name" value="PAC"/>
    <property type="match status" value="1"/>
</dbReference>
<dbReference type="InterPro" id="IPR035965">
    <property type="entry name" value="PAS-like_dom_sf"/>
</dbReference>
<dbReference type="Pfam" id="PF00512">
    <property type="entry name" value="HisKA"/>
    <property type="match status" value="1"/>
</dbReference>
<dbReference type="PROSITE" id="PS50109">
    <property type="entry name" value="HIS_KIN"/>
    <property type="match status" value="1"/>
</dbReference>
<evidence type="ECO:0000313" key="13">
    <source>
        <dbReference type="Proteomes" id="UP001589609"/>
    </source>
</evidence>
<dbReference type="CDD" id="cd00082">
    <property type="entry name" value="HisKA"/>
    <property type="match status" value="1"/>
</dbReference>
<evidence type="ECO:0000259" key="11">
    <source>
        <dbReference type="PROSITE" id="PS50113"/>
    </source>
</evidence>
<dbReference type="Gene3D" id="3.30.565.10">
    <property type="entry name" value="Histidine kinase-like ATPase, C-terminal domain"/>
    <property type="match status" value="1"/>
</dbReference>
<dbReference type="EC" id="2.7.13.3" evidence="2"/>
<dbReference type="InterPro" id="IPR003594">
    <property type="entry name" value="HATPase_dom"/>
</dbReference>
<dbReference type="SMART" id="SM00388">
    <property type="entry name" value="HisKA"/>
    <property type="match status" value="1"/>
</dbReference>
<dbReference type="Pfam" id="PF00989">
    <property type="entry name" value="PAS"/>
    <property type="match status" value="1"/>
</dbReference>
<organism evidence="12 13">
    <name type="scientific">Ectobacillus funiculus</name>
    <dbReference type="NCBI Taxonomy" id="137993"/>
    <lineage>
        <taxon>Bacteria</taxon>
        <taxon>Bacillati</taxon>
        <taxon>Bacillota</taxon>
        <taxon>Bacilli</taxon>
        <taxon>Bacillales</taxon>
        <taxon>Bacillaceae</taxon>
        <taxon>Ectobacillus</taxon>
    </lineage>
</organism>
<sequence length="468" mass="52854">MKILQANAIEILDRITDGFFSLDENWRFTYINDEASYLLFRNRDDLIGKNVWEEFPEAVNLPFYKQYHKALAEQTPVIFDAYFPPLDTWFDVRAYPSSSGLSICFKDITKQKKTLKQHEQHYKSLFEQNPDAVYSFDLNGNYLSVNSKTETLFGYTEEELLQLSFVPLVHEDDLVKVKQYYRNAANGITQNYEARALHKDGHIVYVNVTNVPIIVDGDIVGVYGIAKDITMEKQTEERLLRSEKLSAVGQLSASIAHEIRNPLTSLKGFLQLMKTSSIDNLQDYLHIMLEEINRIETITGELLLLAKPQVHQFHFEDIKEMVGNVVILLHSQALINKVDIDVSSDELPLVNCVGAQIKQVFINLIKNAIESMPNGGKIRINLQNDCKEGVCIQVVDHGCGIPEELLPKIGLPFYTTKDKGTGLGMMTTLKIIETHGGTVDILSEAGKGTTINIYIPINPLAVKNIDEA</sequence>
<comment type="catalytic activity">
    <reaction evidence="1">
        <text>ATP + protein L-histidine = ADP + protein N-phospho-L-histidine.</text>
        <dbReference type="EC" id="2.7.13.3"/>
    </reaction>
</comment>
<dbReference type="CDD" id="cd00130">
    <property type="entry name" value="PAS"/>
    <property type="match status" value="2"/>
</dbReference>
<dbReference type="InterPro" id="IPR000700">
    <property type="entry name" value="PAS-assoc_C"/>
</dbReference>
<feature type="domain" description="PAC" evidence="11">
    <location>
        <begin position="190"/>
        <end position="241"/>
    </location>
</feature>
<evidence type="ECO:0000256" key="1">
    <source>
        <dbReference type="ARBA" id="ARBA00000085"/>
    </source>
</evidence>
<evidence type="ECO:0000259" key="10">
    <source>
        <dbReference type="PROSITE" id="PS50112"/>
    </source>
</evidence>
<dbReference type="SUPFAM" id="SSF55785">
    <property type="entry name" value="PYP-like sensor domain (PAS domain)"/>
    <property type="match status" value="2"/>
</dbReference>
<dbReference type="PROSITE" id="PS50112">
    <property type="entry name" value="PAS"/>
    <property type="match status" value="2"/>
</dbReference>
<dbReference type="RefSeq" id="WP_379951556.1">
    <property type="nucleotide sequence ID" value="NZ_JBHMAF010000193.1"/>
</dbReference>
<gene>
    <name evidence="12" type="ORF">ACFFMS_24320</name>
</gene>
<dbReference type="PRINTS" id="PR00344">
    <property type="entry name" value="BCTRLSENSOR"/>
</dbReference>